<dbReference type="InterPro" id="IPR020556">
    <property type="entry name" value="Amidase_CS"/>
</dbReference>
<feature type="domain" description="Amidase" evidence="1">
    <location>
        <begin position="21"/>
        <end position="381"/>
    </location>
</feature>
<keyword evidence="3" id="KW-1185">Reference proteome</keyword>
<dbReference type="Proteomes" id="UP000265800">
    <property type="component" value="Unassembled WGS sequence"/>
</dbReference>
<dbReference type="EMBL" id="QWKZ01000079">
    <property type="protein sequence ID" value="RIH83500.1"/>
    <property type="molecule type" value="Genomic_DNA"/>
</dbReference>
<dbReference type="OrthoDB" id="9811471at2"/>
<organism evidence="2 3">
    <name type="scientific">Meiothermus luteus</name>
    <dbReference type="NCBI Taxonomy" id="2026184"/>
    <lineage>
        <taxon>Bacteria</taxon>
        <taxon>Thermotogati</taxon>
        <taxon>Deinococcota</taxon>
        <taxon>Deinococci</taxon>
        <taxon>Thermales</taxon>
        <taxon>Thermaceae</taxon>
        <taxon>Meiothermus</taxon>
    </lineage>
</organism>
<dbReference type="InterPro" id="IPR023631">
    <property type="entry name" value="Amidase_dom"/>
</dbReference>
<dbReference type="PANTHER" id="PTHR46310:SF7">
    <property type="entry name" value="AMIDASE 1"/>
    <property type="match status" value="1"/>
</dbReference>
<dbReference type="Pfam" id="PF01425">
    <property type="entry name" value="Amidase"/>
    <property type="match status" value="1"/>
</dbReference>
<evidence type="ECO:0000313" key="3">
    <source>
        <dbReference type="Proteomes" id="UP000265800"/>
    </source>
</evidence>
<accession>A0A399EJL8</accession>
<comment type="caution">
    <text evidence="2">The sequence shown here is derived from an EMBL/GenBank/DDBJ whole genome shotgun (WGS) entry which is preliminary data.</text>
</comment>
<dbReference type="RefSeq" id="WP_119360718.1">
    <property type="nucleotide sequence ID" value="NZ_QWKZ01000079.1"/>
</dbReference>
<dbReference type="PROSITE" id="PS00571">
    <property type="entry name" value="AMIDASES"/>
    <property type="match status" value="1"/>
</dbReference>
<reference evidence="2 3" key="1">
    <citation type="submission" date="2018-08" db="EMBL/GenBank/DDBJ databases">
        <title>Meiothermus luteus KCTC 52599 genome sequencing project.</title>
        <authorList>
            <person name="Da Costa M.S."/>
            <person name="Albuquerque L."/>
            <person name="Raposo P."/>
            <person name="Froufe H.J.C."/>
            <person name="Barroso C.S."/>
            <person name="Egas C."/>
        </authorList>
    </citation>
    <scope>NUCLEOTIDE SEQUENCE [LARGE SCALE GENOMIC DNA]</scope>
    <source>
        <strain evidence="2 3">KCTC 52599</strain>
    </source>
</reference>
<dbReference type="EC" id="6.3.5.7" evidence="2"/>
<gene>
    <name evidence="2" type="primary">gatA_1</name>
    <name evidence="2" type="ORF">Mlute_02175</name>
</gene>
<evidence type="ECO:0000313" key="2">
    <source>
        <dbReference type="EMBL" id="RIH83500.1"/>
    </source>
</evidence>
<protein>
    <submittedName>
        <fullName evidence="2">Glutamyl-tRNA(Gln) amidotransferase subunit A</fullName>
        <ecNumber evidence="2">6.3.5.7</ecNumber>
    </submittedName>
</protein>
<dbReference type="AlphaFoldDB" id="A0A399EJL8"/>
<dbReference type="SUPFAM" id="SSF75304">
    <property type="entry name" value="Amidase signature (AS) enzymes"/>
    <property type="match status" value="1"/>
</dbReference>
<keyword evidence="2" id="KW-0436">Ligase</keyword>
<keyword evidence="2" id="KW-0808">Transferase</keyword>
<dbReference type="InterPro" id="IPR036928">
    <property type="entry name" value="AS_sf"/>
</dbReference>
<evidence type="ECO:0000259" key="1">
    <source>
        <dbReference type="Pfam" id="PF01425"/>
    </source>
</evidence>
<proteinExistence type="predicted"/>
<dbReference type="GO" id="GO:0050567">
    <property type="term" value="F:glutaminyl-tRNA synthase (glutamine-hydrolyzing) activity"/>
    <property type="evidence" value="ECO:0007669"/>
    <property type="project" value="UniProtKB-EC"/>
</dbReference>
<dbReference type="Gene3D" id="3.90.1300.10">
    <property type="entry name" value="Amidase signature (AS) domain"/>
    <property type="match status" value="1"/>
</dbReference>
<name>A0A399EJL8_9DEIN</name>
<dbReference type="PANTHER" id="PTHR46310">
    <property type="entry name" value="AMIDASE 1"/>
    <property type="match status" value="1"/>
</dbReference>
<dbReference type="GO" id="GO:0016740">
    <property type="term" value="F:transferase activity"/>
    <property type="evidence" value="ECO:0007669"/>
    <property type="project" value="UniProtKB-KW"/>
</dbReference>
<sequence length="389" mass="41046">MNRQDDYGAVVAWVEGLEQGCGPLAGFTFAAKDIFDVAGLPTAAGNPDFAERWGLPTQDAWAVAALKRAGARLVAKTHTHELAYGMTGLNPHFGTPQNPRVPGGIPGGSSSGSAVAVAAGLVPVALGSDTAGSVRIPASFCGVYAYRPTHGAIPTQGVVPLAPSYDTVGLLAADPALMERFARVLLSEALPVVGFERAVVMSDALELSTPEVQRAVEQVAQRLRALGIATLEKRLGLLEAARETQRVLQGAEAWGFHQEWLEAQQPRLGEDVRRLLEMASRLTPGEIGRALSEQVRLRAEMGAWLSPSTLVLLPATPSPAPMVEELQDPEQALAFRWRTLGLTCYASLLGAPVVSVPVVQPGAKPVGVQLVGPWGSDMGLLHLARKAFG</sequence>